<dbReference type="EMBL" id="GEDG01034348">
    <property type="protein sequence ID" value="JAP09777.1"/>
    <property type="molecule type" value="Transcribed_RNA"/>
</dbReference>
<evidence type="ECO:0000313" key="1">
    <source>
        <dbReference type="EMBL" id="JAP09777.1"/>
    </source>
</evidence>
<organism evidence="1">
    <name type="scientific">Solanum chacoense</name>
    <name type="common">Chaco potato</name>
    <dbReference type="NCBI Taxonomy" id="4108"/>
    <lineage>
        <taxon>Eukaryota</taxon>
        <taxon>Viridiplantae</taxon>
        <taxon>Streptophyta</taxon>
        <taxon>Embryophyta</taxon>
        <taxon>Tracheophyta</taxon>
        <taxon>Spermatophyta</taxon>
        <taxon>Magnoliopsida</taxon>
        <taxon>eudicotyledons</taxon>
        <taxon>Gunneridae</taxon>
        <taxon>Pentapetalae</taxon>
        <taxon>asterids</taxon>
        <taxon>lamiids</taxon>
        <taxon>Solanales</taxon>
        <taxon>Solanaceae</taxon>
        <taxon>Solanoideae</taxon>
        <taxon>Solaneae</taxon>
        <taxon>Solanum</taxon>
    </lineage>
</organism>
<reference evidence="1" key="1">
    <citation type="submission" date="2015-12" db="EMBL/GenBank/DDBJ databases">
        <title>Gene expression during late stages of embryo sac development: a critical building block for successful pollen-pistil interactions.</title>
        <authorList>
            <person name="Liu Y."/>
            <person name="Joly V."/>
            <person name="Sabar M."/>
            <person name="Matton D.P."/>
        </authorList>
    </citation>
    <scope>NUCLEOTIDE SEQUENCE</scope>
</reference>
<name>A0A0V0GNE5_SOLCH</name>
<proteinExistence type="predicted"/>
<sequence length="61" mass="7634">MKVRDEQKNMKTTYKYMFKQRQCLSYPQIVTQFRHDRELSFIASGYMKFHFKNIYLSRENE</sequence>
<protein>
    <submittedName>
        <fullName evidence="1">Putative ovule protein</fullName>
    </submittedName>
</protein>
<dbReference type="AlphaFoldDB" id="A0A0V0GNE5"/>
<accession>A0A0V0GNE5</accession>